<dbReference type="AlphaFoldDB" id="A0A9D4UK30"/>
<dbReference type="EMBL" id="JABFUD020000015">
    <property type="protein sequence ID" value="KAI5069349.1"/>
    <property type="molecule type" value="Genomic_DNA"/>
</dbReference>
<accession>A0A9D4UK30</accession>
<evidence type="ECO:0000313" key="1">
    <source>
        <dbReference type="EMBL" id="KAI5069349.1"/>
    </source>
</evidence>
<name>A0A9D4UK30_ADICA</name>
<comment type="caution">
    <text evidence="1">The sequence shown here is derived from an EMBL/GenBank/DDBJ whole genome shotgun (WGS) entry which is preliminary data.</text>
</comment>
<protein>
    <submittedName>
        <fullName evidence="1">Uncharacterized protein</fullName>
    </submittedName>
</protein>
<gene>
    <name evidence="1" type="ORF">GOP47_0015650</name>
</gene>
<proteinExistence type="predicted"/>
<reference evidence="1" key="1">
    <citation type="submission" date="2021-01" db="EMBL/GenBank/DDBJ databases">
        <title>Adiantum capillus-veneris genome.</title>
        <authorList>
            <person name="Fang Y."/>
            <person name="Liao Q."/>
        </authorList>
    </citation>
    <scope>NUCLEOTIDE SEQUENCE</scope>
    <source>
        <strain evidence="1">H3</strain>
        <tissue evidence="1">Leaf</tissue>
    </source>
</reference>
<evidence type="ECO:0000313" key="2">
    <source>
        <dbReference type="Proteomes" id="UP000886520"/>
    </source>
</evidence>
<dbReference type="Proteomes" id="UP000886520">
    <property type="component" value="Chromosome 15"/>
</dbReference>
<sequence length="71" mass="8191">MVPMNLETFCEYLAYQIDLGAVTASKGSSIAREAGQPWRRWECSRQTLLPLRAHVFHHSEFNKLLHPHVSK</sequence>
<organism evidence="1 2">
    <name type="scientific">Adiantum capillus-veneris</name>
    <name type="common">Maidenhair fern</name>
    <dbReference type="NCBI Taxonomy" id="13818"/>
    <lineage>
        <taxon>Eukaryota</taxon>
        <taxon>Viridiplantae</taxon>
        <taxon>Streptophyta</taxon>
        <taxon>Embryophyta</taxon>
        <taxon>Tracheophyta</taxon>
        <taxon>Polypodiopsida</taxon>
        <taxon>Polypodiidae</taxon>
        <taxon>Polypodiales</taxon>
        <taxon>Pteridineae</taxon>
        <taxon>Pteridaceae</taxon>
        <taxon>Vittarioideae</taxon>
        <taxon>Adiantum</taxon>
    </lineage>
</organism>
<keyword evidence="2" id="KW-1185">Reference proteome</keyword>